<comment type="caution">
    <text evidence="1">The sequence shown here is derived from an EMBL/GenBank/DDBJ whole genome shotgun (WGS) entry which is preliminary data.</text>
</comment>
<accession>A0A850SUF1</accession>
<evidence type="ECO:0000313" key="2">
    <source>
        <dbReference type="Proteomes" id="UP000553343"/>
    </source>
</evidence>
<proteinExistence type="predicted"/>
<dbReference type="RefSeq" id="WP_178366230.1">
    <property type="nucleotide sequence ID" value="NZ_JACADJ010000017.1"/>
</dbReference>
<dbReference type="EMBL" id="JACADJ010000017">
    <property type="protein sequence ID" value="NWH04779.1"/>
    <property type="molecule type" value="Genomic_DNA"/>
</dbReference>
<gene>
    <name evidence="1" type="ORF">HXW94_07230</name>
</gene>
<dbReference type="Proteomes" id="UP000553343">
    <property type="component" value="Unassembled WGS sequence"/>
</dbReference>
<organism evidence="1 2">
    <name type="scientific">Desulfobacter latus</name>
    <dbReference type="NCBI Taxonomy" id="2292"/>
    <lineage>
        <taxon>Bacteria</taxon>
        <taxon>Pseudomonadati</taxon>
        <taxon>Thermodesulfobacteriota</taxon>
        <taxon>Desulfobacteria</taxon>
        <taxon>Desulfobacterales</taxon>
        <taxon>Desulfobacteraceae</taxon>
        <taxon>Desulfobacter</taxon>
    </lineage>
</organism>
<sequence length="97" mass="11182">MTSNFATLSLARLYEKQGYIDDALEMYRAMDTNQGADGKHIRDAIARLEAQKKISDSKEKIPASTQEARMAHMLEVWLRLIVMQKRVGIFKRIKARL</sequence>
<name>A0A850SUF1_9BACT</name>
<evidence type="ECO:0000313" key="1">
    <source>
        <dbReference type="EMBL" id="NWH04779.1"/>
    </source>
</evidence>
<dbReference type="AlphaFoldDB" id="A0A850SUF1"/>
<protein>
    <submittedName>
        <fullName evidence="1">Uncharacterized protein</fullName>
    </submittedName>
</protein>
<reference evidence="1 2" key="1">
    <citation type="submission" date="2020-06" db="EMBL/GenBank/DDBJ databases">
        <title>High-quality draft genome of sulfate reducer Desulfobacter latus type strain AcrS2 isolated from marine sediment.</title>
        <authorList>
            <person name="Hoppe M."/>
            <person name="Larsen C.K."/>
            <person name="Marshall I.P.G."/>
            <person name="Schramm A."/>
            <person name="Marietou A.G."/>
        </authorList>
    </citation>
    <scope>NUCLEOTIDE SEQUENCE [LARGE SCALE GENOMIC DNA]</scope>
    <source>
        <strain evidence="1 2">AcRS2</strain>
    </source>
</reference>
<keyword evidence="2" id="KW-1185">Reference proteome</keyword>